<dbReference type="Proteomes" id="UP001196413">
    <property type="component" value="Unassembled WGS sequence"/>
</dbReference>
<evidence type="ECO:0000313" key="2">
    <source>
        <dbReference type="Proteomes" id="UP001196413"/>
    </source>
</evidence>
<evidence type="ECO:0000313" key="1">
    <source>
        <dbReference type="EMBL" id="KAJ1347748.1"/>
    </source>
</evidence>
<accession>A0AAD5M0G9</accession>
<reference evidence="1" key="1">
    <citation type="submission" date="2021-06" db="EMBL/GenBank/DDBJ databases">
        <title>Parelaphostrongylus tenuis whole genome reference sequence.</title>
        <authorList>
            <person name="Garwood T.J."/>
            <person name="Larsen P.A."/>
            <person name="Fountain-Jones N.M."/>
            <person name="Garbe J.R."/>
            <person name="Macchietto M.G."/>
            <person name="Kania S.A."/>
            <person name="Gerhold R.W."/>
            <person name="Richards J.E."/>
            <person name="Wolf T.M."/>
        </authorList>
    </citation>
    <scope>NUCLEOTIDE SEQUENCE</scope>
    <source>
        <strain evidence="1">MNPRO001-30</strain>
        <tissue evidence="1">Meninges</tissue>
    </source>
</reference>
<dbReference type="EMBL" id="JAHQIW010000376">
    <property type="protein sequence ID" value="KAJ1347748.1"/>
    <property type="molecule type" value="Genomic_DNA"/>
</dbReference>
<comment type="caution">
    <text evidence="1">The sequence shown here is derived from an EMBL/GenBank/DDBJ whole genome shotgun (WGS) entry which is preliminary data.</text>
</comment>
<keyword evidence="2" id="KW-1185">Reference proteome</keyword>
<organism evidence="1 2">
    <name type="scientific">Parelaphostrongylus tenuis</name>
    <name type="common">Meningeal worm</name>
    <dbReference type="NCBI Taxonomy" id="148309"/>
    <lineage>
        <taxon>Eukaryota</taxon>
        <taxon>Metazoa</taxon>
        <taxon>Ecdysozoa</taxon>
        <taxon>Nematoda</taxon>
        <taxon>Chromadorea</taxon>
        <taxon>Rhabditida</taxon>
        <taxon>Rhabditina</taxon>
        <taxon>Rhabditomorpha</taxon>
        <taxon>Strongyloidea</taxon>
        <taxon>Metastrongylidae</taxon>
        <taxon>Parelaphostrongylus</taxon>
    </lineage>
</organism>
<name>A0AAD5M0G9_PARTN</name>
<protein>
    <submittedName>
        <fullName evidence="1">Uncharacterized protein</fullName>
    </submittedName>
</protein>
<gene>
    <name evidence="1" type="ORF">KIN20_002893</name>
</gene>
<dbReference type="AlphaFoldDB" id="A0AAD5M0G9"/>
<sequence length="160" mass="18131">MTMPYLLVSARPVLDVLESQARSALLPDAAISAILDQHNVDITYEPLEYQAVALSLEEMADEHEHEFYYQMKGIICNDEAYQNFVVGDFMARLGMANESEYRIGKFGSGERIENRNRLAALLFASRLLHENHSSGREKAAAGHKVTKRCNACENRPYTYK</sequence>
<proteinExistence type="predicted"/>